<dbReference type="AlphaFoldDB" id="A0A521AUN5"/>
<organism evidence="2 3">
    <name type="scientific">Fodinibius sediminis</name>
    <dbReference type="NCBI Taxonomy" id="1214077"/>
    <lineage>
        <taxon>Bacteria</taxon>
        <taxon>Pseudomonadati</taxon>
        <taxon>Balneolota</taxon>
        <taxon>Balneolia</taxon>
        <taxon>Balneolales</taxon>
        <taxon>Balneolaceae</taxon>
        <taxon>Fodinibius</taxon>
    </lineage>
</organism>
<dbReference type="RefSeq" id="WP_142712832.1">
    <property type="nucleotide sequence ID" value="NZ_FXTH01000001.1"/>
</dbReference>
<reference evidence="2 3" key="1">
    <citation type="submission" date="2017-05" db="EMBL/GenBank/DDBJ databases">
        <authorList>
            <person name="Varghese N."/>
            <person name="Submissions S."/>
        </authorList>
    </citation>
    <scope>NUCLEOTIDE SEQUENCE [LARGE SCALE GENOMIC DNA]</scope>
    <source>
        <strain evidence="2 3">DSM 21194</strain>
    </source>
</reference>
<keyword evidence="1" id="KW-0472">Membrane</keyword>
<evidence type="ECO:0000313" key="2">
    <source>
        <dbReference type="EMBL" id="SMO38558.1"/>
    </source>
</evidence>
<dbReference type="EMBL" id="FXTH01000001">
    <property type="protein sequence ID" value="SMO38558.1"/>
    <property type="molecule type" value="Genomic_DNA"/>
</dbReference>
<feature type="transmembrane region" description="Helical" evidence="1">
    <location>
        <begin position="462"/>
        <end position="482"/>
    </location>
</feature>
<protein>
    <submittedName>
        <fullName evidence="2">Uncharacterized protein</fullName>
    </submittedName>
</protein>
<accession>A0A521AUN5</accession>
<evidence type="ECO:0000256" key="1">
    <source>
        <dbReference type="SAM" id="Phobius"/>
    </source>
</evidence>
<name>A0A521AUN5_9BACT</name>
<proteinExistence type="predicted"/>
<keyword evidence="1" id="KW-0812">Transmembrane</keyword>
<evidence type="ECO:0000313" key="3">
    <source>
        <dbReference type="Proteomes" id="UP000317593"/>
    </source>
</evidence>
<sequence>MNPFSKYRDKLENYLGSEDSEIDEIVKKDIENIRKRDPEKNKRSTPSEDIGIYLPSLWVFEAYPPSYIEGLIHGIKKLDLVDQLERSHHRNILDRLNIMRSSGYRSSWYNIGVIKPDNSPNVPSFLNAPLPEGVKYASSYLHQFVPSTTILATQFHFVDELRNSVEKPLRDYYETYAEKVKHGTRYHAPIHQKEEAYNLQLEFLRTKCTNWISTHFPGLFDSNFLERAHPTVELILLENDDPLTDTHNSYESYLNIVGFETEYDVYKSIDLKELHMTIDEKFLAKRSTITIGGNIEKVLSEEKLKMYGDKRIDSISSWLHYLSKTLSFWSLTDLVFGYDQKLKKVRDKLGAVDSMNPADALEKLQIIDDEISALQMNSSPFTRELLQSIDRPDFEFDMYDFNLIAERRGEDFSFLEARKKVLKRTAESIESNSKQVNRISDRLSRLVTTKVNLKLSESNNTLQFWILIFTFVMILVAIINAINMESILNYVGL</sequence>
<keyword evidence="1" id="KW-1133">Transmembrane helix</keyword>
<dbReference type="OrthoDB" id="7833637at2"/>
<gene>
    <name evidence="2" type="ORF">SAMN06265218_101381</name>
</gene>
<keyword evidence="3" id="KW-1185">Reference proteome</keyword>
<dbReference type="Proteomes" id="UP000317593">
    <property type="component" value="Unassembled WGS sequence"/>
</dbReference>